<dbReference type="SUPFAM" id="SSF55545">
    <property type="entry name" value="beta-N-acetylhexosaminidase-like domain"/>
    <property type="match status" value="1"/>
</dbReference>
<sequence>MVISSTSPYQPVPGEHIDQSLVNRTNQSHHNQLQMDSCLAVGPTYVLASVHVRNDVTNRSWLQYSLDLRSNVLVISLFGGDSDIVRDAFERTKRTVFKHRSFRVSRFGSYGINKLKIVVYLDNETLDLGVDESYSLYVAKQDGLSIIGEAAIEVHLCDSSLKRLAAGRTVEKVGVPTSVPVRMAHDLLLAGHRYLDVRYCNIWFDSTRQEGVSSLSCEVSERICSFDLIFRTLRNSVLDIFVGAVNVPYMLKVVDGKHVAVLGCKSGKRSLLAATDLFAALNLTAGEEVEIEYEVDGWFYAVAYVLSGMYGSVGQLGVGNAILIIVQITVFFGIIVMCLDELLQKGYGLGSGYLPVHCDQYLVPDLLQKRFGDNSFAGNAALCGSSSLPDCLLHYLQQHMLKLWFPQILVHCPRRPHWLSTKEKV</sequence>
<protein>
    <submittedName>
        <fullName evidence="3">Uncharacterized protein</fullName>
    </submittedName>
</protein>
<dbReference type="PANTHER" id="PTHR45431">
    <property type="entry name" value="RHODANESE-LIKE DOMAIN-CONTAINING PROTEIN 15, CHLOROPLASTIC"/>
    <property type="match status" value="1"/>
</dbReference>
<dbReference type="InterPro" id="IPR029018">
    <property type="entry name" value="Hex-like_dom2"/>
</dbReference>
<dbReference type="Gene3D" id="3.30.379.10">
    <property type="entry name" value="Chitobiase/beta-hexosaminidase domain 2-like"/>
    <property type="match status" value="1"/>
</dbReference>
<gene>
    <name evidence="3" type="ORF">Sjap_003130</name>
</gene>
<evidence type="ECO:0000313" key="3">
    <source>
        <dbReference type="EMBL" id="KAK9155650.1"/>
    </source>
</evidence>
<evidence type="ECO:0000313" key="4">
    <source>
        <dbReference type="Proteomes" id="UP001417504"/>
    </source>
</evidence>
<dbReference type="PANTHER" id="PTHR45431:SF3">
    <property type="entry name" value="RHODANESE-LIKE DOMAIN-CONTAINING PROTEIN 15, CHLOROPLASTIC"/>
    <property type="match status" value="1"/>
</dbReference>
<dbReference type="SUPFAM" id="SSF103491">
    <property type="entry name" value="Preprotein translocase SecY subunit"/>
    <property type="match status" value="1"/>
</dbReference>
<dbReference type="EMBL" id="JBBNAE010000001">
    <property type="protein sequence ID" value="KAK9155650.1"/>
    <property type="molecule type" value="Genomic_DNA"/>
</dbReference>
<dbReference type="Proteomes" id="UP001417504">
    <property type="component" value="Unassembled WGS sequence"/>
</dbReference>
<dbReference type="Gene3D" id="1.10.3370.10">
    <property type="entry name" value="SecY subunit domain"/>
    <property type="match status" value="1"/>
</dbReference>
<keyword evidence="2" id="KW-0472">Membrane</keyword>
<keyword evidence="2" id="KW-0812">Transmembrane</keyword>
<organism evidence="3 4">
    <name type="scientific">Stephania japonica</name>
    <dbReference type="NCBI Taxonomy" id="461633"/>
    <lineage>
        <taxon>Eukaryota</taxon>
        <taxon>Viridiplantae</taxon>
        <taxon>Streptophyta</taxon>
        <taxon>Embryophyta</taxon>
        <taxon>Tracheophyta</taxon>
        <taxon>Spermatophyta</taxon>
        <taxon>Magnoliopsida</taxon>
        <taxon>Ranunculales</taxon>
        <taxon>Menispermaceae</taxon>
        <taxon>Menispermoideae</taxon>
        <taxon>Cissampelideae</taxon>
        <taxon>Stephania</taxon>
    </lineage>
</organism>
<comment type="caution">
    <text evidence="3">The sequence shown here is derived from an EMBL/GenBank/DDBJ whole genome shotgun (WGS) entry which is preliminary data.</text>
</comment>
<keyword evidence="1" id="KW-0378">Hydrolase</keyword>
<name>A0AAP0PUS4_9MAGN</name>
<keyword evidence="4" id="KW-1185">Reference proteome</keyword>
<proteinExistence type="predicted"/>
<evidence type="ECO:0000256" key="1">
    <source>
        <dbReference type="ARBA" id="ARBA00022801"/>
    </source>
</evidence>
<dbReference type="AlphaFoldDB" id="A0AAP0PUS4"/>
<dbReference type="InterPro" id="IPR052367">
    <property type="entry name" value="Thiosulfate_ST/Rhodanese-like"/>
</dbReference>
<dbReference type="GO" id="GO:0016787">
    <property type="term" value="F:hydrolase activity"/>
    <property type="evidence" value="ECO:0007669"/>
    <property type="project" value="UniProtKB-KW"/>
</dbReference>
<feature type="transmembrane region" description="Helical" evidence="2">
    <location>
        <begin position="316"/>
        <end position="339"/>
    </location>
</feature>
<evidence type="ECO:0000256" key="2">
    <source>
        <dbReference type="SAM" id="Phobius"/>
    </source>
</evidence>
<reference evidence="3 4" key="1">
    <citation type="submission" date="2024-01" db="EMBL/GenBank/DDBJ databases">
        <title>Genome assemblies of Stephania.</title>
        <authorList>
            <person name="Yang L."/>
        </authorList>
    </citation>
    <scope>NUCLEOTIDE SEQUENCE [LARGE SCALE GENOMIC DNA]</scope>
    <source>
        <strain evidence="3">QJT</strain>
        <tissue evidence="3">Leaf</tissue>
    </source>
</reference>
<dbReference type="InterPro" id="IPR023201">
    <property type="entry name" value="SecY_dom_sf"/>
</dbReference>
<keyword evidence="2" id="KW-1133">Transmembrane helix</keyword>
<accession>A0AAP0PUS4</accession>